<feature type="domain" description="Retrovirus-related Pol polyprotein from transposon TNT 1-94-like beta-barrel" evidence="1">
    <location>
        <begin position="333"/>
        <end position="407"/>
    </location>
</feature>
<dbReference type="Pfam" id="PF22936">
    <property type="entry name" value="Pol_BBD"/>
    <property type="match status" value="1"/>
</dbReference>
<dbReference type="InterPro" id="IPR054722">
    <property type="entry name" value="PolX-like_BBD"/>
</dbReference>
<reference evidence="2" key="2">
    <citation type="submission" date="2023-06" db="EMBL/GenBank/DDBJ databases">
        <authorList>
            <person name="Swenson N.G."/>
            <person name="Wegrzyn J.L."/>
            <person name="Mcevoy S.L."/>
        </authorList>
    </citation>
    <scope>NUCLEOTIDE SEQUENCE</scope>
    <source>
        <strain evidence="2">NS2018</strain>
        <tissue evidence="2">Leaf</tissue>
    </source>
</reference>
<comment type="caution">
    <text evidence="2">The sequence shown here is derived from an EMBL/GenBank/DDBJ whole genome shotgun (WGS) entry which is preliminary data.</text>
</comment>
<accession>A0AA39W010</accession>
<proteinExistence type="predicted"/>
<dbReference type="Proteomes" id="UP001168877">
    <property type="component" value="Unassembled WGS sequence"/>
</dbReference>
<dbReference type="PANTHER" id="PTHR34222:SF79">
    <property type="entry name" value="RETROVIRUS-RELATED POL POLYPROTEIN FROM TRANSPOSON TNT 1-94"/>
    <property type="match status" value="1"/>
</dbReference>
<organism evidence="2 3">
    <name type="scientific">Acer saccharum</name>
    <name type="common">Sugar maple</name>
    <dbReference type="NCBI Taxonomy" id="4024"/>
    <lineage>
        <taxon>Eukaryota</taxon>
        <taxon>Viridiplantae</taxon>
        <taxon>Streptophyta</taxon>
        <taxon>Embryophyta</taxon>
        <taxon>Tracheophyta</taxon>
        <taxon>Spermatophyta</taxon>
        <taxon>Magnoliopsida</taxon>
        <taxon>eudicotyledons</taxon>
        <taxon>Gunneridae</taxon>
        <taxon>Pentapetalae</taxon>
        <taxon>rosids</taxon>
        <taxon>malvids</taxon>
        <taxon>Sapindales</taxon>
        <taxon>Sapindaceae</taxon>
        <taxon>Hippocastanoideae</taxon>
        <taxon>Acereae</taxon>
        <taxon>Acer</taxon>
    </lineage>
</organism>
<name>A0AA39W010_ACESA</name>
<evidence type="ECO:0000259" key="1">
    <source>
        <dbReference type="Pfam" id="PF22936"/>
    </source>
</evidence>
<gene>
    <name evidence="2" type="ORF">LWI29_020955</name>
</gene>
<dbReference type="AlphaFoldDB" id="A0AA39W010"/>
<reference evidence="2" key="1">
    <citation type="journal article" date="2022" name="Plant J.">
        <title>Strategies of tolerance reflected in two North American maple genomes.</title>
        <authorList>
            <person name="McEvoy S.L."/>
            <person name="Sezen U.U."/>
            <person name="Trouern-Trend A."/>
            <person name="McMahon S.M."/>
            <person name="Schaberg P.G."/>
            <person name="Yang J."/>
            <person name="Wegrzyn J.L."/>
            <person name="Swenson N.G."/>
        </authorList>
    </citation>
    <scope>NUCLEOTIDE SEQUENCE</scope>
    <source>
        <strain evidence="2">NS2018</strain>
    </source>
</reference>
<keyword evidence="3" id="KW-1185">Reference proteome</keyword>
<dbReference type="EMBL" id="JAUESC010000004">
    <property type="protein sequence ID" value="KAK0597011.1"/>
    <property type="molecule type" value="Genomic_DNA"/>
</dbReference>
<evidence type="ECO:0000313" key="2">
    <source>
        <dbReference type="EMBL" id="KAK0597011.1"/>
    </source>
</evidence>
<protein>
    <recommendedName>
        <fullName evidence="1">Retrovirus-related Pol polyprotein from transposon TNT 1-94-like beta-barrel domain-containing protein</fullName>
    </recommendedName>
</protein>
<sequence length="488" mass="53680">MMVSSEWVIQTLDLKFGEATILEVVESPRASGVREWGWWNDVRKELTDWLALVKEQHKSLHRLLKINKTFGPIDVFSGALSSSKQEGVCFQAQENICSEDGELSSPSKVSDQRVLKDGLQGQIRDFDIRIELCVDLREKNSGNSNNFTGGSIPPTEEIPSQDTVVEETQLAKVGEVQAISVKESIGRESSPFAVANVNSSSVSSYRTYNSGKAKGERPICAYCGITGHTKDKCYKLHGFPPGFKFRNGNGRSSSNVSAHSNFKPSINQTSSDVIEAVPSQFTPSNAVTGLSSNQCQQLIALLSSKLHTTSSADSHHVVSNFTGIDTSIPSTTWIIDNGATHHVCHDLSLFSSFDIDFSESSVQLPNGHMVAISKIGTVSLSLHLVLTKVLYVPDFKYNLLSISALLQSASCSLKFYDDHCYIQDISQDSLIGMGKKIGNLYYLQLPDKNPHAYSVCIDTPITDITLWHYRLGHPSCIKSHPLDKNLNF</sequence>
<dbReference type="PANTHER" id="PTHR34222">
    <property type="entry name" value="GAG_PRE-INTEGRS DOMAIN-CONTAINING PROTEIN"/>
    <property type="match status" value="1"/>
</dbReference>
<evidence type="ECO:0000313" key="3">
    <source>
        <dbReference type="Proteomes" id="UP001168877"/>
    </source>
</evidence>